<gene>
    <name evidence="1" type="ordered locus">Sputcn32_3929</name>
</gene>
<name>A4YCF2_SHEPC</name>
<sequence length="261" mass="29862">MQENKERIDQVIQFCLLVAGEEDNFAHRSLGPIHLLKYVYLADYYYAIRNQGETYTGIPWTFYNFGPWSAQVHSRLEPALKAILAEKYIGQSDYGDGEFTRWSASDENRLSAISRSIPSSITLKLKRDIHRHLQDTDSLLSFVYSTEPMINAAPDELLDFNILASVDGYSLEQAKPSKLSAKKEKKRSAAMDKLKEKWKENAQAKSKLVSPIKSPRYDKVYDSGISWLTQIDGPPIQNDQIEMKFDESIWKSGLRRNGELS</sequence>
<dbReference type="KEGG" id="spc:Sputcn32_3929"/>
<evidence type="ECO:0000313" key="1">
    <source>
        <dbReference type="EMBL" id="ABP77635.1"/>
    </source>
</evidence>
<dbReference type="eggNOG" id="ENOG5031EMA">
    <property type="taxonomic scope" value="Bacteria"/>
</dbReference>
<reference evidence="1" key="1">
    <citation type="submission" date="2007-04" db="EMBL/GenBank/DDBJ databases">
        <title>Complete sequence of Shewanella putrefaciens CN-32.</title>
        <authorList>
            <consortium name="US DOE Joint Genome Institute"/>
            <person name="Copeland A."/>
            <person name="Lucas S."/>
            <person name="Lapidus A."/>
            <person name="Barry K."/>
            <person name="Detter J.C."/>
            <person name="Glavina del Rio T."/>
            <person name="Hammon N."/>
            <person name="Israni S."/>
            <person name="Dalin E."/>
            <person name="Tice H."/>
            <person name="Pitluck S."/>
            <person name="Chain P."/>
            <person name="Malfatti S."/>
            <person name="Shin M."/>
            <person name="Vergez L."/>
            <person name="Schmutz J."/>
            <person name="Larimer F."/>
            <person name="Land M."/>
            <person name="Hauser L."/>
            <person name="Kyrpides N."/>
            <person name="Mikhailova N."/>
            <person name="Romine M.F."/>
            <person name="Fredrickson J."/>
            <person name="Tiedje J."/>
            <person name="Richardson P."/>
        </authorList>
    </citation>
    <scope>NUCLEOTIDE SEQUENCE [LARGE SCALE GENOMIC DNA]</scope>
    <source>
        <strain evidence="1">CN-32</strain>
    </source>
</reference>
<dbReference type="AlphaFoldDB" id="A4YCF2"/>
<accession>A4YCF2</accession>
<evidence type="ECO:0008006" key="2">
    <source>
        <dbReference type="Google" id="ProtNLM"/>
    </source>
</evidence>
<dbReference type="EMBL" id="CP000681">
    <property type="protein sequence ID" value="ABP77635.1"/>
    <property type="molecule type" value="Genomic_DNA"/>
</dbReference>
<dbReference type="HOGENOM" id="CLU_1060613_0_0_6"/>
<protein>
    <recommendedName>
        <fullName evidence="2">Antitoxin SocA-like Panacea domain-containing protein</fullName>
    </recommendedName>
</protein>
<organism evidence="1">
    <name type="scientific">Shewanella putrefaciens (strain CN-32 / ATCC BAA-453)</name>
    <dbReference type="NCBI Taxonomy" id="319224"/>
    <lineage>
        <taxon>Bacteria</taxon>
        <taxon>Pseudomonadati</taxon>
        <taxon>Pseudomonadota</taxon>
        <taxon>Gammaproteobacteria</taxon>
        <taxon>Alteromonadales</taxon>
        <taxon>Shewanellaceae</taxon>
        <taxon>Shewanella</taxon>
    </lineage>
</organism>
<proteinExistence type="predicted"/>